<keyword evidence="2" id="KW-1185">Reference proteome</keyword>
<name>E0ICN1_9BACL</name>
<evidence type="ECO:0000313" key="2">
    <source>
        <dbReference type="Proteomes" id="UP000005387"/>
    </source>
</evidence>
<dbReference type="Proteomes" id="UP000005387">
    <property type="component" value="Unassembled WGS sequence"/>
</dbReference>
<organism evidence="1 2">
    <name type="scientific">Paenibacillus curdlanolyticus YK9</name>
    <dbReference type="NCBI Taxonomy" id="717606"/>
    <lineage>
        <taxon>Bacteria</taxon>
        <taxon>Bacillati</taxon>
        <taxon>Bacillota</taxon>
        <taxon>Bacilli</taxon>
        <taxon>Bacillales</taxon>
        <taxon>Paenibacillaceae</taxon>
        <taxon>Paenibacillus</taxon>
    </lineage>
</organism>
<evidence type="ECO:0000313" key="1">
    <source>
        <dbReference type="EMBL" id="EFM09917.1"/>
    </source>
</evidence>
<accession>E0ICN1</accession>
<dbReference type="AlphaFoldDB" id="E0ICN1"/>
<proteinExistence type="predicted"/>
<reference evidence="1 2" key="1">
    <citation type="submission" date="2010-07" db="EMBL/GenBank/DDBJ databases">
        <title>The draft genome of Paenibacillus curdlanolyticus YK9.</title>
        <authorList>
            <consortium name="US DOE Joint Genome Institute (JGI-PGF)"/>
            <person name="Lucas S."/>
            <person name="Copeland A."/>
            <person name="Lapidus A."/>
            <person name="Cheng J.-F."/>
            <person name="Bruce D."/>
            <person name="Goodwin L."/>
            <person name="Pitluck S."/>
            <person name="Land M.L."/>
            <person name="Hauser L."/>
            <person name="Chang Y.-J."/>
            <person name="Jeffries C."/>
            <person name="Anderson I.J."/>
            <person name="Johnson E."/>
            <person name="Loganathan U."/>
            <person name="Mulhopadhyay B."/>
            <person name="Kyrpides N."/>
            <person name="Woyke T.J."/>
        </authorList>
    </citation>
    <scope>NUCLEOTIDE SEQUENCE [LARGE SCALE GENOMIC DNA]</scope>
    <source>
        <strain evidence="1 2">YK9</strain>
    </source>
</reference>
<sequence length="60" mass="6754">MDVYTGFIGIEHSPRWTAAKLACRFVLTWQMPDRCRRRPAKGIMDTPAVEGGGLQIGEYV</sequence>
<protein>
    <submittedName>
        <fullName evidence="1">Uncharacterized protein</fullName>
    </submittedName>
</protein>
<dbReference type="EMBL" id="AEDD01000009">
    <property type="protein sequence ID" value="EFM09917.1"/>
    <property type="molecule type" value="Genomic_DNA"/>
</dbReference>
<gene>
    <name evidence="1" type="ORF">PaecuDRAFT_3420</name>
</gene>